<evidence type="ECO:0000313" key="1">
    <source>
        <dbReference type="EMBL" id="MFK4444382.1"/>
    </source>
</evidence>
<gene>
    <name evidence="1" type="ORF">ABH943_004404</name>
</gene>
<name>A0ABW8ML24_9BURK</name>
<comment type="caution">
    <text evidence="1">The sequence shown here is derived from an EMBL/GenBank/DDBJ whole genome shotgun (WGS) entry which is preliminary data.</text>
</comment>
<sequence length="32" mass="3452">MGLNWTSNRRASSGFAKRAAESLQITVNRGGD</sequence>
<proteinExistence type="predicted"/>
<protein>
    <submittedName>
        <fullName evidence="1">Uncharacterized protein</fullName>
    </submittedName>
</protein>
<accession>A0ABW8ML24</accession>
<reference evidence="1 2" key="1">
    <citation type="submission" date="2024-11" db="EMBL/GenBank/DDBJ databases">
        <title>Using genomics to understand microbial adaptation to soil warming.</title>
        <authorList>
            <person name="Deangelis K.M. PhD."/>
        </authorList>
    </citation>
    <scope>NUCLEOTIDE SEQUENCE [LARGE SCALE GENOMIC DNA]</scope>
    <source>
        <strain evidence="1 2">GAS97</strain>
    </source>
</reference>
<keyword evidence="2" id="KW-1185">Reference proteome</keyword>
<dbReference type="Proteomes" id="UP001620514">
    <property type="component" value="Unassembled WGS sequence"/>
</dbReference>
<evidence type="ECO:0000313" key="2">
    <source>
        <dbReference type="Proteomes" id="UP001620514"/>
    </source>
</evidence>
<organism evidence="1 2">
    <name type="scientific">Caballeronia udeis</name>
    <dbReference type="NCBI Taxonomy" id="1232866"/>
    <lineage>
        <taxon>Bacteria</taxon>
        <taxon>Pseudomonadati</taxon>
        <taxon>Pseudomonadota</taxon>
        <taxon>Betaproteobacteria</taxon>
        <taxon>Burkholderiales</taxon>
        <taxon>Burkholderiaceae</taxon>
        <taxon>Caballeronia</taxon>
    </lineage>
</organism>
<dbReference type="EMBL" id="JBIYDN010000014">
    <property type="protein sequence ID" value="MFK4444382.1"/>
    <property type="molecule type" value="Genomic_DNA"/>
</dbReference>